<comment type="caution">
    <text evidence="2">The sequence shown here is derived from an EMBL/GenBank/DDBJ whole genome shotgun (WGS) entry which is preliminary data.</text>
</comment>
<gene>
    <name evidence="2" type="ORF">O181_032565</name>
</gene>
<feature type="compositionally biased region" description="Polar residues" evidence="1">
    <location>
        <begin position="156"/>
        <end position="165"/>
    </location>
</feature>
<reference evidence="2" key="1">
    <citation type="submission" date="2021-03" db="EMBL/GenBank/DDBJ databases">
        <title>Draft genome sequence of rust myrtle Austropuccinia psidii MF-1, a brazilian biotype.</title>
        <authorList>
            <person name="Quecine M.C."/>
            <person name="Pachon D.M.R."/>
            <person name="Bonatelli M.L."/>
            <person name="Correr F.H."/>
            <person name="Franceschini L.M."/>
            <person name="Leite T.F."/>
            <person name="Margarido G.R.A."/>
            <person name="Almeida C.A."/>
            <person name="Ferrarezi J.A."/>
            <person name="Labate C.A."/>
        </authorList>
    </citation>
    <scope>NUCLEOTIDE SEQUENCE</scope>
    <source>
        <strain evidence="2">MF-1</strain>
    </source>
</reference>
<proteinExistence type="predicted"/>
<evidence type="ECO:0000313" key="3">
    <source>
        <dbReference type="Proteomes" id="UP000765509"/>
    </source>
</evidence>
<keyword evidence="3" id="KW-1185">Reference proteome</keyword>
<evidence type="ECO:0000256" key="1">
    <source>
        <dbReference type="SAM" id="MobiDB-lite"/>
    </source>
</evidence>
<dbReference type="Proteomes" id="UP000765509">
    <property type="component" value="Unassembled WGS sequence"/>
</dbReference>
<evidence type="ECO:0000313" key="2">
    <source>
        <dbReference type="EMBL" id="MBW0492850.1"/>
    </source>
</evidence>
<feature type="region of interest" description="Disordered" evidence="1">
    <location>
        <begin position="143"/>
        <end position="165"/>
    </location>
</feature>
<protein>
    <submittedName>
        <fullName evidence="2">Uncharacterized protein</fullName>
    </submittedName>
</protein>
<accession>A0A9Q3H8C2</accession>
<name>A0A9Q3H8C2_9BASI</name>
<organism evidence="2 3">
    <name type="scientific">Austropuccinia psidii MF-1</name>
    <dbReference type="NCBI Taxonomy" id="1389203"/>
    <lineage>
        <taxon>Eukaryota</taxon>
        <taxon>Fungi</taxon>
        <taxon>Dikarya</taxon>
        <taxon>Basidiomycota</taxon>
        <taxon>Pucciniomycotina</taxon>
        <taxon>Pucciniomycetes</taxon>
        <taxon>Pucciniales</taxon>
        <taxon>Sphaerophragmiaceae</taxon>
        <taxon>Austropuccinia</taxon>
    </lineage>
</organism>
<dbReference type="AlphaFoldDB" id="A0A9Q3H8C2"/>
<dbReference type="EMBL" id="AVOT02011784">
    <property type="protein sequence ID" value="MBW0492850.1"/>
    <property type="molecule type" value="Genomic_DNA"/>
</dbReference>
<sequence length="165" mass="18613">MVACHCTLVQDPDVSHANLYAYPGCRRLTCKTLCCKSLCRGIVWTMPTIPYACPGSQRFTRKILTRVQAPDHSNNCLWHGRLATSRTLPYASAGTQVLMLVHLPDNSKNCLRQGRLQHITHKSLLLYRFPIIHMQNPDACTGSQQFRPFLMPGQPPDNSKNSLHD</sequence>